<protein>
    <recommendedName>
        <fullName evidence="1">SsuA/THI5-like domain-containing protein</fullName>
    </recommendedName>
</protein>
<evidence type="ECO:0000313" key="2">
    <source>
        <dbReference type="EMBL" id="RMQ91780.1"/>
    </source>
</evidence>
<gene>
    <name evidence="2" type="ORF">ALP97_100670</name>
</gene>
<sequence>MAGKPAPTFGPWWFFYWVHQFKGIVRMAAFDHLTRRRLLGMAGISMAGLALPSLGFAADEHAGHGTPAEPAGTGEFIRLDAPRKLKLAVNLNAVCLAPVVIAHGQGFFTKHNLDVELVNFGNSTEVLLEAIATGKADAGIGMALRWLKALEQGFDVKLTAGTHGGCLRLLSAANGGVNKLEDLKGKAIGVTDMASPDRNFFSILLKKHGVDPVRDVEWRLYPADLLGTALERGEVQAVSGSDPFMYRLIKSGVARELSTNLVEEYANLSCCVVGVTGKLVREDKRVVAALTQAILEAHDYSVQHPEEVAKGFQAYALNTTTEEVQAILHDHTHGHHAVGAALTQEITTYVTDLKTVEVISKGTDPVEFAKEITADVFS</sequence>
<feature type="domain" description="SsuA/THI5-like" evidence="1">
    <location>
        <begin position="97"/>
        <end position="307"/>
    </location>
</feature>
<dbReference type="Proteomes" id="UP000277179">
    <property type="component" value="Unassembled WGS sequence"/>
</dbReference>
<evidence type="ECO:0000313" key="3">
    <source>
        <dbReference type="Proteomes" id="UP000277179"/>
    </source>
</evidence>
<dbReference type="PANTHER" id="PTHR30024">
    <property type="entry name" value="ALIPHATIC SULFONATES-BINDING PROTEIN-RELATED"/>
    <property type="match status" value="1"/>
</dbReference>
<dbReference type="Gene3D" id="3.40.190.10">
    <property type="entry name" value="Periplasmic binding protein-like II"/>
    <property type="match status" value="2"/>
</dbReference>
<dbReference type="PROSITE" id="PS51318">
    <property type="entry name" value="TAT"/>
    <property type="match status" value="1"/>
</dbReference>
<dbReference type="Pfam" id="PF09084">
    <property type="entry name" value="NMT1"/>
    <property type="match status" value="1"/>
</dbReference>
<accession>A0A3M4QNE2</accession>
<proteinExistence type="predicted"/>
<dbReference type="AlphaFoldDB" id="A0A3M4QNE2"/>
<dbReference type="PANTHER" id="PTHR30024:SF21">
    <property type="entry name" value="ABC TRANSPORTER SUBSTRATE-BINDING PROTEIN"/>
    <property type="match status" value="1"/>
</dbReference>
<reference evidence="2 3" key="1">
    <citation type="submission" date="2018-08" db="EMBL/GenBank/DDBJ databases">
        <title>Recombination of ecologically and evolutionarily significant loci maintains genetic cohesion in the Pseudomonas syringae species complex.</title>
        <authorList>
            <person name="Dillon M."/>
            <person name="Thakur S."/>
            <person name="Almeida R.N.D."/>
            <person name="Weir B.S."/>
            <person name="Guttman D.S."/>
        </authorList>
    </citation>
    <scope>NUCLEOTIDE SEQUENCE [LARGE SCALE GENOMIC DNA]</scope>
    <source>
        <strain evidence="2 3">ICMP 11288</strain>
    </source>
</reference>
<dbReference type="InterPro" id="IPR015168">
    <property type="entry name" value="SsuA/THI5"/>
</dbReference>
<organism evidence="2 3">
    <name type="scientific">Pseudomonas salomonii</name>
    <dbReference type="NCBI Taxonomy" id="191391"/>
    <lineage>
        <taxon>Bacteria</taxon>
        <taxon>Pseudomonadati</taxon>
        <taxon>Pseudomonadota</taxon>
        <taxon>Gammaproteobacteria</taxon>
        <taxon>Pseudomonadales</taxon>
        <taxon>Pseudomonadaceae</taxon>
        <taxon>Pseudomonas</taxon>
    </lineage>
</organism>
<evidence type="ECO:0000259" key="1">
    <source>
        <dbReference type="Pfam" id="PF09084"/>
    </source>
</evidence>
<comment type="caution">
    <text evidence="2">The sequence shown here is derived from an EMBL/GenBank/DDBJ whole genome shotgun (WGS) entry which is preliminary data.</text>
</comment>
<dbReference type="InterPro" id="IPR006311">
    <property type="entry name" value="TAT_signal"/>
</dbReference>
<name>A0A3M4QNE2_9PSED</name>
<dbReference type="EMBL" id="RBRL01000072">
    <property type="protein sequence ID" value="RMQ91780.1"/>
    <property type="molecule type" value="Genomic_DNA"/>
</dbReference>
<dbReference type="SUPFAM" id="SSF53850">
    <property type="entry name" value="Periplasmic binding protein-like II"/>
    <property type="match status" value="1"/>
</dbReference>